<feature type="transmembrane region" description="Helical" evidence="5">
    <location>
        <begin position="158"/>
        <end position="178"/>
    </location>
</feature>
<evidence type="ECO:0000256" key="5">
    <source>
        <dbReference type="SAM" id="Phobius"/>
    </source>
</evidence>
<dbReference type="Proteomes" id="UP000678393">
    <property type="component" value="Unassembled WGS sequence"/>
</dbReference>
<proteinExistence type="predicted"/>
<dbReference type="GO" id="GO:0022857">
    <property type="term" value="F:transmembrane transporter activity"/>
    <property type="evidence" value="ECO:0007669"/>
    <property type="project" value="InterPro"/>
</dbReference>
<keyword evidence="4 5" id="KW-0472">Membrane</keyword>
<evidence type="ECO:0000313" key="7">
    <source>
        <dbReference type="Proteomes" id="UP000678393"/>
    </source>
</evidence>
<feature type="transmembrane region" description="Helical" evidence="5">
    <location>
        <begin position="351"/>
        <end position="371"/>
    </location>
</feature>
<evidence type="ECO:0008006" key="8">
    <source>
        <dbReference type="Google" id="ProtNLM"/>
    </source>
</evidence>
<sequence length="484" mass="54437">PPWWRAQRYILAYILFSGIMNIFCQRVNFSIAILCMVNHTAISHHDRSHLNDSSNSYNTTHHDQHHLNDSSNIYSTSQTATTRKDSSLYSDGPLVWDKEVQGLLLGAIYWTYMMVSIPANLVVRKVKKKTIILYSMSVMSVMTMLLHVAALLSPWAVFVVKLVQGACTALAIIAMYGMWSKWAPPAERNLGNIIVFPVSGLLCKHGFLGGWPSIFYVFGIFGFLWIILFFCFTDESPSVHRFITERERSYITSALSHTPHTRQPKVPWSSIMTSLPFWGIVIGQFSFTWGLLLILSTLPQYMYEVLRFDIKSNGVFTMLPYIALLFVTQAAGGISDFVIRRRILSILWTRRLCVLTANLVPAVLLTAMSFLDHTQAALAITLLVLAVGISGFALSGFLVSPYDIAPRFATEMMIITKQTREQWQIVYFLTSAIYVLGAACFCLLGRGEVQPWAMEDMSLVVSAAESATDVETRAAEKKELMSDN</sequence>
<gene>
    <name evidence="6" type="ORF">CUNI_LOCUS17186</name>
</gene>
<protein>
    <recommendedName>
        <fullName evidence="8">Sialin</fullName>
    </recommendedName>
</protein>
<keyword evidence="3 5" id="KW-1133">Transmembrane helix</keyword>
<feature type="transmembrane region" description="Helical" evidence="5">
    <location>
        <begin position="6"/>
        <end position="24"/>
    </location>
</feature>
<dbReference type="GO" id="GO:0006820">
    <property type="term" value="P:monoatomic anion transport"/>
    <property type="evidence" value="ECO:0007669"/>
    <property type="project" value="TreeGrafter"/>
</dbReference>
<dbReference type="EMBL" id="CAJHNH020004779">
    <property type="protein sequence ID" value="CAG5131628.1"/>
    <property type="molecule type" value="Genomic_DNA"/>
</dbReference>
<feature type="transmembrane region" description="Helical" evidence="5">
    <location>
        <begin position="214"/>
        <end position="232"/>
    </location>
</feature>
<name>A0A8S3ZUE4_9EUPU</name>
<feature type="transmembrane region" description="Helical" evidence="5">
    <location>
        <begin position="275"/>
        <end position="298"/>
    </location>
</feature>
<dbReference type="PANTHER" id="PTHR11662">
    <property type="entry name" value="SOLUTE CARRIER FAMILY 17"/>
    <property type="match status" value="1"/>
</dbReference>
<dbReference type="Gene3D" id="1.20.1250.20">
    <property type="entry name" value="MFS general substrate transporter like domains"/>
    <property type="match status" value="1"/>
</dbReference>
<dbReference type="AlphaFoldDB" id="A0A8S3ZUE4"/>
<feature type="transmembrane region" description="Helical" evidence="5">
    <location>
        <begin position="425"/>
        <end position="447"/>
    </location>
</feature>
<keyword evidence="7" id="KW-1185">Reference proteome</keyword>
<evidence type="ECO:0000313" key="6">
    <source>
        <dbReference type="EMBL" id="CAG5131628.1"/>
    </source>
</evidence>
<evidence type="ECO:0000256" key="4">
    <source>
        <dbReference type="ARBA" id="ARBA00023136"/>
    </source>
</evidence>
<dbReference type="InterPro" id="IPR036259">
    <property type="entry name" value="MFS_trans_sf"/>
</dbReference>
<feature type="transmembrane region" description="Helical" evidence="5">
    <location>
        <begin position="377"/>
        <end position="404"/>
    </location>
</feature>
<feature type="non-terminal residue" evidence="6">
    <location>
        <position position="484"/>
    </location>
</feature>
<feature type="transmembrane region" description="Helical" evidence="5">
    <location>
        <begin position="318"/>
        <end position="339"/>
    </location>
</feature>
<feature type="transmembrane region" description="Helical" evidence="5">
    <location>
        <begin position="190"/>
        <end position="208"/>
    </location>
</feature>
<accession>A0A8S3ZUE4</accession>
<organism evidence="6 7">
    <name type="scientific">Candidula unifasciata</name>
    <dbReference type="NCBI Taxonomy" id="100452"/>
    <lineage>
        <taxon>Eukaryota</taxon>
        <taxon>Metazoa</taxon>
        <taxon>Spiralia</taxon>
        <taxon>Lophotrochozoa</taxon>
        <taxon>Mollusca</taxon>
        <taxon>Gastropoda</taxon>
        <taxon>Heterobranchia</taxon>
        <taxon>Euthyneura</taxon>
        <taxon>Panpulmonata</taxon>
        <taxon>Eupulmonata</taxon>
        <taxon>Stylommatophora</taxon>
        <taxon>Helicina</taxon>
        <taxon>Helicoidea</taxon>
        <taxon>Geomitridae</taxon>
        <taxon>Candidula</taxon>
    </lineage>
</organism>
<comment type="caution">
    <text evidence="6">The sequence shown here is derived from an EMBL/GenBank/DDBJ whole genome shotgun (WGS) entry which is preliminary data.</text>
</comment>
<evidence type="ECO:0000256" key="2">
    <source>
        <dbReference type="ARBA" id="ARBA00022692"/>
    </source>
</evidence>
<dbReference type="FunFam" id="1.20.1250.20:FF:000532">
    <property type="entry name" value="SLC (SoLute Carrier) homolog"/>
    <property type="match status" value="1"/>
</dbReference>
<dbReference type="InterPro" id="IPR011701">
    <property type="entry name" value="MFS"/>
</dbReference>
<reference evidence="6" key="1">
    <citation type="submission" date="2021-04" db="EMBL/GenBank/DDBJ databases">
        <authorList>
            <consortium name="Molecular Ecology Group"/>
        </authorList>
    </citation>
    <scope>NUCLEOTIDE SEQUENCE</scope>
</reference>
<comment type="subcellular location">
    <subcellularLocation>
        <location evidence="1">Membrane</location>
        <topology evidence="1">Multi-pass membrane protein</topology>
    </subcellularLocation>
</comment>
<dbReference type="OrthoDB" id="2985014at2759"/>
<feature type="transmembrane region" description="Helical" evidence="5">
    <location>
        <begin position="131"/>
        <end position="152"/>
    </location>
</feature>
<evidence type="ECO:0000256" key="3">
    <source>
        <dbReference type="ARBA" id="ARBA00022989"/>
    </source>
</evidence>
<dbReference type="InterPro" id="IPR050382">
    <property type="entry name" value="MFS_Na/Anion_cotransporter"/>
</dbReference>
<dbReference type="PANTHER" id="PTHR11662:SF399">
    <property type="entry name" value="FI19708P1-RELATED"/>
    <property type="match status" value="1"/>
</dbReference>
<dbReference type="Pfam" id="PF07690">
    <property type="entry name" value="MFS_1"/>
    <property type="match status" value="1"/>
</dbReference>
<keyword evidence="2 5" id="KW-0812">Transmembrane</keyword>
<evidence type="ECO:0000256" key="1">
    <source>
        <dbReference type="ARBA" id="ARBA00004141"/>
    </source>
</evidence>
<dbReference type="SUPFAM" id="SSF103473">
    <property type="entry name" value="MFS general substrate transporter"/>
    <property type="match status" value="1"/>
</dbReference>
<dbReference type="GO" id="GO:0016020">
    <property type="term" value="C:membrane"/>
    <property type="evidence" value="ECO:0007669"/>
    <property type="project" value="UniProtKB-SubCell"/>
</dbReference>